<gene>
    <name evidence="4" type="ORF">U27_05159</name>
</gene>
<evidence type="ECO:0000256" key="1">
    <source>
        <dbReference type="SAM" id="Phobius"/>
    </source>
</evidence>
<dbReference type="Gene3D" id="2.60.120.200">
    <property type="match status" value="1"/>
</dbReference>
<feature type="signal peptide" evidence="2">
    <location>
        <begin position="1"/>
        <end position="32"/>
    </location>
</feature>
<organism evidence="4">
    <name type="scientific">Vecturithrix granuli</name>
    <dbReference type="NCBI Taxonomy" id="1499967"/>
    <lineage>
        <taxon>Bacteria</taxon>
        <taxon>Candidatus Moduliflexota</taxon>
        <taxon>Candidatus Vecturitrichia</taxon>
        <taxon>Candidatus Vecturitrichales</taxon>
        <taxon>Candidatus Vecturitrichaceae</taxon>
        <taxon>Candidatus Vecturithrix</taxon>
    </lineage>
</organism>
<dbReference type="Gene3D" id="2.60.40.3440">
    <property type="match status" value="1"/>
</dbReference>
<dbReference type="EMBL" id="DF820467">
    <property type="protein sequence ID" value="GAK58186.1"/>
    <property type="molecule type" value="Genomic_DNA"/>
</dbReference>
<proteinExistence type="predicted"/>
<dbReference type="Proteomes" id="UP000030661">
    <property type="component" value="Unassembled WGS sequence"/>
</dbReference>
<evidence type="ECO:0000259" key="3">
    <source>
        <dbReference type="Pfam" id="PF18998"/>
    </source>
</evidence>
<reference evidence="4" key="1">
    <citation type="journal article" date="2015" name="PeerJ">
        <title>First genomic representation of candidate bacterial phylum KSB3 points to enhanced environmental sensing as a trigger of wastewater bulking.</title>
        <authorList>
            <person name="Sekiguchi Y."/>
            <person name="Ohashi A."/>
            <person name="Parks D.H."/>
            <person name="Yamauchi T."/>
            <person name="Tyson G.W."/>
            <person name="Hugenholtz P."/>
        </authorList>
    </citation>
    <scope>NUCLEOTIDE SEQUENCE [LARGE SCALE GENOMIC DNA]</scope>
</reference>
<dbReference type="eggNOG" id="COG3210">
    <property type="taxonomic scope" value="Bacteria"/>
</dbReference>
<dbReference type="STRING" id="1499967.U27_05159"/>
<accession>A0A081C0T1</accession>
<feature type="chain" id="PRO_5001755437" evidence="2">
    <location>
        <begin position="33"/>
        <end position="1370"/>
    </location>
</feature>
<keyword evidence="1" id="KW-0812">Transmembrane</keyword>
<dbReference type="SUPFAM" id="SSF49899">
    <property type="entry name" value="Concanavalin A-like lectins/glucanases"/>
    <property type="match status" value="1"/>
</dbReference>
<dbReference type="eggNOG" id="COG2133">
    <property type="taxonomic scope" value="Bacteria"/>
</dbReference>
<sequence>MMFIHRYQTRRFICTLLLALIVVCSIVPSAVAQEQTVTLAFYQGLNLEQDEVVSTPEVISVVFCGTAVEPFVPALDRELYAFPAEVDLFLPYHPQPDQALWLAPGDGTQVMLLPEIPFEQVTLADLVSGDWQQPDALSVPDGTTIVLRTVAGNLYVLRLTPQAGSADLPLIDVTYRPLFSIGPTPTPGPTVVPEPGSGLLVLLGLVMLLGWWSRKLWLKKTGGKSTTLSSEEASKTLAIPVGRRPAIPVVVKVAGLALLVLLGLMLYQTVIAQDACVLTVTIESVGRGQVIGTGFVCDEQCSLSYRPGDALNLKAVPAEGSVFVEWRLDSEQVAGIFRLHGDATLTAVFGSDGSTPEFSVCDNSYENALDVLSAYQAPAVAAPPDGMSLWFKADAIQQEDLVDGWVQRWPDASGQANHATQSELARQPRYRPNALNGLPVVEFDGQDDRLIWSQSPGSGEFMLFVVARTNAAAAEARRYLLGPQSMTYNDHTLIGLYTDRLASYLFNRTCNNWGNCWESVNEQAVYAGSIGSETVLMAIESQYHEIDLWLNGERVQEVWPASLSPSSWMSLGGSQTYYGAFAGYFQGEIAEVLLYPRGLTQCEQFQVEQYVRQKYDLPLPNTPFRVVLDDSATPAGGVLSTDGHTLFYTPAFGVTGQDEFGVSVADQCNTTNTLSVAVQVQSCDDQHFLVTLAGPGGQIAPAGQTVATSGTTQTVTITPDALSAIEDVLVDGISVGAIETYTFTDIQSDHRVEAQFRALPTGCPLDAIQVGARANETEAWQTLFFATSGSAFQVGGVDDWGQVHAAISLTLDGPQPVGEVANGDPVTLTAEGMYTLTARCGLLERTATVYVGDITWDFETGDLRGWTATGNAFTTQPVQGDAQGFQGAFWITTYSPEDSELTIYGDPGSPAGTLTSIPFLLTRPVISFLLHGSPSLDSAWGPLISQTVRLLIDGEVVRDVSPTGDGVQRVFWEVPEFLGQMAQIQLEDSNRSIGWGSYLQGFLAVDDVQFQDLDLAHIRVQKDSNHAWAQIRALPFGEIMKVGAFYGDESLEDLSSGAYELLIEGPQEFRQRFQHGVYWTPPFPGTYTLHLSYRTYEETMTLDVVEPPLLPLLTARVEPDSRQIEIVVLGLAQGAEEVLAKVSGDATPLRGMAIDAAVMECYTLVERGGQSGLLTLNLLTRAVHKQMLPGPPLQGIGFYRGYTLIGYRLNGDQTDVVSINTQTGAIDILATLAETAWRPLGFAVTPMQPRYPSVYPGNERAVLLSQGGMLISVDLRSGAVSQIPLEQGADVFGLDVYTDATLIGIRAFQEGYELAAIDHASGSVTALADLGENPVTDIAVDTGRRRVYVEQEHAGTPAIRTYDLLQHRFW</sequence>
<dbReference type="Pfam" id="PF18998">
    <property type="entry name" value="Flg_new_2"/>
    <property type="match status" value="1"/>
</dbReference>
<dbReference type="InterPro" id="IPR044060">
    <property type="entry name" value="Bacterial_rp_domain"/>
</dbReference>
<keyword evidence="1" id="KW-1133">Transmembrane helix</keyword>
<dbReference type="SUPFAM" id="SSF50969">
    <property type="entry name" value="YVTN repeat-like/Quinoprotein amine dehydrogenase"/>
    <property type="match status" value="1"/>
</dbReference>
<dbReference type="InterPro" id="IPR011044">
    <property type="entry name" value="Quino_amine_DH_bsu"/>
</dbReference>
<keyword evidence="2" id="KW-0732">Signal</keyword>
<evidence type="ECO:0000313" key="4">
    <source>
        <dbReference type="EMBL" id="GAK58186.1"/>
    </source>
</evidence>
<dbReference type="HOGENOM" id="CLU_256338_0_0_0"/>
<dbReference type="eggNOG" id="COG3292">
    <property type="taxonomic scope" value="Bacteria"/>
</dbReference>
<feature type="transmembrane region" description="Helical" evidence="1">
    <location>
        <begin position="195"/>
        <end position="212"/>
    </location>
</feature>
<evidence type="ECO:0000313" key="5">
    <source>
        <dbReference type="Proteomes" id="UP000030661"/>
    </source>
</evidence>
<dbReference type="InterPro" id="IPR013320">
    <property type="entry name" value="ConA-like_dom_sf"/>
</dbReference>
<feature type="transmembrane region" description="Helical" evidence="1">
    <location>
        <begin position="249"/>
        <end position="267"/>
    </location>
</feature>
<protein>
    <submittedName>
        <fullName evidence="4">Fibronectin type III domain protein</fullName>
    </submittedName>
</protein>
<keyword evidence="5" id="KW-1185">Reference proteome</keyword>
<name>A0A081C0T1_VECG1</name>
<feature type="domain" description="Bacterial repeat" evidence="3">
    <location>
        <begin position="279"/>
        <end position="349"/>
    </location>
</feature>
<keyword evidence="1" id="KW-0472">Membrane</keyword>
<evidence type="ECO:0000256" key="2">
    <source>
        <dbReference type="SAM" id="SignalP"/>
    </source>
</evidence>